<dbReference type="OrthoDB" id="3034735at2"/>
<reference evidence="1 2" key="1">
    <citation type="journal article" date="2016" name="Int. J. Syst. Evol. Microbiol.">
        <title>Arsenicitalea aurantiaca gen. nov., sp. nov., a new member of the family Hyphomicrobiaceae, isolated from high-arsenic sediment.</title>
        <authorList>
            <person name="Mu Y."/>
            <person name="Zhou L."/>
            <person name="Zeng X.C."/>
            <person name="Liu L."/>
            <person name="Pan Y."/>
            <person name="Chen X."/>
            <person name="Wang J."/>
            <person name="Li S."/>
            <person name="Li W.J."/>
            <person name="Wang Y."/>
        </authorList>
    </citation>
    <scope>NUCLEOTIDE SEQUENCE [LARGE SCALE GENOMIC DNA]</scope>
    <source>
        <strain evidence="1 2">42-50</strain>
    </source>
</reference>
<organism evidence="1 2">
    <name type="scientific">Arsenicitalea aurantiaca</name>
    <dbReference type="NCBI Taxonomy" id="1783274"/>
    <lineage>
        <taxon>Bacteria</taxon>
        <taxon>Pseudomonadati</taxon>
        <taxon>Pseudomonadota</taxon>
        <taxon>Alphaproteobacteria</taxon>
        <taxon>Hyphomicrobiales</taxon>
        <taxon>Devosiaceae</taxon>
        <taxon>Arsenicitalea</taxon>
    </lineage>
</organism>
<keyword evidence="2" id="KW-1185">Reference proteome</keyword>
<name>A0A433X5D1_9HYPH</name>
<protein>
    <submittedName>
        <fullName evidence="1">Uncharacterized protein</fullName>
    </submittedName>
</protein>
<dbReference type="RefSeq" id="WP_127189247.1">
    <property type="nucleotide sequence ID" value="NZ_RZNJ01000005.1"/>
</dbReference>
<dbReference type="EMBL" id="RZNJ01000005">
    <property type="protein sequence ID" value="RUT29257.1"/>
    <property type="molecule type" value="Genomic_DNA"/>
</dbReference>
<sequence>MTLLGTAIVAIWNGIAPGGVDNFIEWHNREHIPERVAIPGFLRGRRYEAIHGSPAYFTLYEATDTAVLQGQPYLDRLNAPTEWTRRSTKDFTDTSRGVCETVHSSGCGDGGLLLTLRFDAGPDQQGTLRNAIRAALREIEAMPGISGVHLCIADQGASGIETAERKGRAVGVPNWIVLIEGGSTDPVDAAGETFATAMADHADAIGPVDSGLYRLQFSLSE</sequence>
<gene>
    <name evidence="1" type="ORF">EMQ25_14100</name>
</gene>
<evidence type="ECO:0000313" key="1">
    <source>
        <dbReference type="EMBL" id="RUT29257.1"/>
    </source>
</evidence>
<proteinExistence type="predicted"/>
<evidence type="ECO:0000313" key="2">
    <source>
        <dbReference type="Proteomes" id="UP000281547"/>
    </source>
</evidence>
<dbReference type="Proteomes" id="UP000281547">
    <property type="component" value="Unassembled WGS sequence"/>
</dbReference>
<dbReference type="AlphaFoldDB" id="A0A433X5D1"/>
<accession>A0A433X5D1</accession>
<comment type="caution">
    <text evidence="1">The sequence shown here is derived from an EMBL/GenBank/DDBJ whole genome shotgun (WGS) entry which is preliminary data.</text>
</comment>